<comment type="caution">
    <text evidence="1">The sequence shown here is derived from an EMBL/GenBank/DDBJ whole genome shotgun (WGS) entry which is preliminary data.</text>
</comment>
<dbReference type="Proteomes" id="UP000481417">
    <property type="component" value="Unassembled WGS sequence"/>
</dbReference>
<dbReference type="RefSeq" id="WP_154765762.1">
    <property type="nucleotide sequence ID" value="NZ_WMBT01000013.1"/>
</dbReference>
<organism evidence="1 2">
    <name type="scientific">Paracoccus lichenicola</name>
    <dbReference type="NCBI Taxonomy" id="2665644"/>
    <lineage>
        <taxon>Bacteria</taxon>
        <taxon>Pseudomonadati</taxon>
        <taxon>Pseudomonadota</taxon>
        <taxon>Alphaproteobacteria</taxon>
        <taxon>Rhodobacterales</taxon>
        <taxon>Paracoccaceae</taxon>
        <taxon>Paracoccus</taxon>
    </lineage>
</organism>
<accession>A0A6L6HTU2</accession>
<protein>
    <submittedName>
        <fullName evidence="1">Uncharacterized protein</fullName>
    </submittedName>
</protein>
<gene>
    <name evidence="1" type="ORF">GIY56_15440</name>
</gene>
<dbReference type="AlphaFoldDB" id="A0A6L6HTU2"/>
<dbReference type="EMBL" id="WMBT01000013">
    <property type="protein sequence ID" value="MTE01682.1"/>
    <property type="molecule type" value="Genomic_DNA"/>
</dbReference>
<reference evidence="1 2" key="1">
    <citation type="submission" date="2019-11" db="EMBL/GenBank/DDBJ databases">
        <authorList>
            <person name="Lang L."/>
        </authorList>
    </citation>
    <scope>NUCLEOTIDE SEQUENCE [LARGE SCALE GENOMIC DNA]</scope>
    <source>
        <strain evidence="1 2">YIM 132242</strain>
    </source>
</reference>
<evidence type="ECO:0000313" key="2">
    <source>
        <dbReference type="Proteomes" id="UP000481417"/>
    </source>
</evidence>
<evidence type="ECO:0000313" key="1">
    <source>
        <dbReference type="EMBL" id="MTE01682.1"/>
    </source>
</evidence>
<name>A0A6L6HTU2_9RHOB</name>
<keyword evidence="2" id="KW-1185">Reference proteome</keyword>
<sequence length="447" mass="50378">MAMFRYDPPGNIDDLAGRPTRKDFLEAWDRWIGRLIKEEIDALGMLGKPDPSYPDDYVDDYVPHPLFFSEADHPAQNTGIPVFWNAFPLSVLRAYGSDREGSWRHLDKLRSHEIYSPNKETRVRTAFRPQDEYCEWHWYKDGPKGPRIVFTAEGPEYWVKLAHYDMDRVVELYQERVSPDVRREDLLLETELRYVTGLLEPGTYNPFNIWNTERGVMHLTQRANTLGAEINLAARATVLRRDASGKRITDSRRLICSSGYGDPNRSSDPNIGYNVNMAAVPPGATKPMSITLANPVGLYMDDIDPRLTDDKGEPLIGWFQFVRGHRGKGLMAVLEPPDGDKRTLEDVRVDGEKLVSGAQVAGLIQMVLYAATADLGAPMPPMDKPVYRACVKKGTDLTNLKNENIDELPRVEQTCEAVSLDEAFPELFERPAPLVAEGGAARSTRNA</sequence>
<proteinExistence type="predicted"/>